<evidence type="ECO:0000313" key="2">
    <source>
        <dbReference type="Proteomes" id="UP000283522"/>
    </source>
</evidence>
<dbReference type="AlphaFoldDB" id="A0A418PN81"/>
<dbReference type="Proteomes" id="UP000283522">
    <property type="component" value="Unassembled WGS sequence"/>
</dbReference>
<gene>
    <name evidence="1" type="ORF">D0X99_16380</name>
</gene>
<evidence type="ECO:0000313" key="1">
    <source>
        <dbReference type="EMBL" id="RIW13352.1"/>
    </source>
</evidence>
<keyword evidence="2" id="KW-1185">Reference proteome</keyword>
<comment type="caution">
    <text evidence="1">The sequence shown here is derived from an EMBL/GenBank/DDBJ whole genome shotgun (WGS) entry which is preliminary data.</text>
</comment>
<dbReference type="EMBL" id="QXML01000009">
    <property type="protein sequence ID" value="RIW13352.1"/>
    <property type="molecule type" value="Genomic_DNA"/>
</dbReference>
<proteinExistence type="predicted"/>
<name>A0A418PN81_9BACT</name>
<accession>A0A418PN81</accession>
<protein>
    <submittedName>
        <fullName evidence="1">Uncharacterized protein</fullName>
    </submittedName>
</protein>
<reference evidence="1 2" key="1">
    <citation type="submission" date="2018-09" db="EMBL/GenBank/DDBJ databases">
        <authorList>
            <person name="Wang X."/>
            <person name="Du Z."/>
        </authorList>
    </citation>
    <scope>NUCLEOTIDE SEQUENCE [LARGE SCALE GENOMIC DNA]</scope>
    <source>
        <strain evidence="1 2">N3</strain>
    </source>
</reference>
<organism evidence="1 2">
    <name type="scientific">Algoriphagus lacus</name>
    <dbReference type="NCBI Taxonomy" id="2056311"/>
    <lineage>
        <taxon>Bacteria</taxon>
        <taxon>Pseudomonadati</taxon>
        <taxon>Bacteroidota</taxon>
        <taxon>Cytophagia</taxon>
        <taxon>Cytophagales</taxon>
        <taxon>Cyclobacteriaceae</taxon>
        <taxon>Algoriphagus</taxon>
    </lineage>
</organism>
<sequence length="257" mass="29109">MVLDFPENQINKENTVLVKKTKGKSLVGTKRTILYDKLYEGKLKEGWTITSDIIDKTPGGFFSQETMERSIYYNLGVKIDQVSSKTSDRFQFNLSDSSQEWIGFCFQLYQGKSTSYDFFNEVNFSRGNAQRSDFKARFISLTDSLTSPWNLEMHYERETPKGIIQTFLSEGMAIETGQISNGIDTIIISPIFVKGGKLDNGQYADVIKIIGGYEFVLNNKTLGIVDMYNQSFSVMESKDEHRIIIAAAATALLLRAR</sequence>